<organism evidence="1 2">
    <name type="scientific">Pseudoduganella ginsengisoli</name>
    <dbReference type="NCBI Taxonomy" id="1462440"/>
    <lineage>
        <taxon>Bacteria</taxon>
        <taxon>Pseudomonadati</taxon>
        <taxon>Pseudomonadota</taxon>
        <taxon>Betaproteobacteria</taxon>
        <taxon>Burkholderiales</taxon>
        <taxon>Oxalobacteraceae</taxon>
        <taxon>Telluria group</taxon>
        <taxon>Pseudoduganella</taxon>
    </lineage>
</organism>
<sequence>MSTFISAVQALLLEVSLMTALQAVLGSLLAVFLVLLFKPLLLGVVRALALVIHPKPSREERAQRRKMRDALVLNRMLNSMEIAPSHAAELRALAARA</sequence>
<name>A0A6L6Q0B1_9BURK</name>
<reference evidence="1 2" key="1">
    <citation type="submission" date="2019-11" db="EMBL/GenBank/DDBJ databases">
        <title>Type strains purchased from KCTC, JCM and DSMZ.</title>
        <authorList>
            <person name="Lu H."/>
        </authorList>
    </citation>
    <scope>NUCLEOTIDE SEQUENCE [LARGE SCALE GENOMIC DNA]</scope>
    <source>
        <strain evidence="1 2">KCTC 42409</strain>
    </source>
</reference>
<comment type="caution">
    <text evidence="1">The sequence shown here is derived from an EMBL/GenBank/DDBJ whole genome shotgun (WGS) entry which is preliminary data.</text>
</comment>
<proteinExistence type="predicted"/>
<accession>A0A6L6Q0B1</accession>
<evidence type="ECO:0000313" key="1">
    <source>
        <dbReference type="EMBL" id="MTW03080.1"/>
    </source>
</evidence>
<dbReference type="EMBL" id="WNLA01000007">
    <property type="protein sequence ID" value="MTW03080.1"/>
    <property type="molecule type" value="Genomic_DNA"/>
</dbReference>
<dbReference type="OrthoDB" id="8777823at2"/>
<dbReference type="Proteomes" id="UP000484015">
    <property type="component" value="Unassembled WGS sequence"/>
</dbReference>
<keyword evidence="2" id="KW-1185">Reference proteome</keyword>
<gene>
    <name evidence="1" type="ORF">GM668_13400</name>
</gene>
<dbReference type="AlphaFoldDB" id="A0A6L6Q0B1"/>
<evidence type="ECO:0000313" key="2">
    <source>
        <dbReference type="Proteomes" id="UP000484015"/>
    </source>
</evidence>
<protein>
    <submittedName>
        <fullName evidence="1">Uncharacterized protein</fullName>
    </submittedName>
</protein>